<evidence type="ECO:0000256" key="4">
    <source>
        <dbReference type="ARBA" id="ARBA00023163"/>
    </source>
</evidence>
<dbReference type="PANTHER" id="PTHR46796">
    <property type="entry name" value="HTH-TYPE TRANSCRIPTIONAL ACTIVATOR RHAS-RELATED"/>
    <property type="match status" value="1"/>
</dbReference>
<dbReference type="GO" id="GO:0003700">
    <property type="term" value="F:DNA-binding transcription factor activity"/>
    <property type="evidence" value="ECO:0007669"/>
    <property type="project" value="InterPro"/>
</dbReference>
<keyword evidence="1" id="KW-0805">Transcription regulation</keyword>
<dbReference type="Proteomes" id="UP000275401">
    <property type="component" value="Unassembled WGS sequence"/>
</dbReference>
<accession>A0A3M8UA94</accession>
<dbReference type="InterPro" id="IPR020449">
    <property type="entry name" value="Tscrpt_reg_AraC-type_HTH"/>
</dbReference>
<dbReference type="SUPFAM" id="SSF51215">
    <property type="entry name" value="Regulatory protein AraC"/>
    <property type="match status" value="1"/>
</dbReference>
<dbReference type="InterPro" id="IPR018062">
    <property type="entry name" value="HTH_AraC-typ_CS"/>
</dbReference>
<keyword evidence="7" id="KW-1185">Reference proteome</keyword>
<dbReference type="InterPro" id="IPR050204">
    <property type="entry name" value="AraC_XylS_family_regulators"/>
</dbReference>
<evidence type="ECO:0000313" key="6">
    <source>
        <dbReference type="EMBL" id="RNG02448.1"/>
    </source>
</evidence>
<evidence type="ECO:0000259" key="5">
    <source>
        <dbReference type="PROSITE" id="PS01124"/>
    </source>
</evidence>
<dbReference type="SUPFAM" id="SSF46689">
    <property type="entry name" value="Homeodomain-like"/>
    <property type="match status" value="2"/>
</dbReference>
<sequence length="305" mass="33061">MDILANALIAAGARGSLGTRIEAGGTWGLWLDTYPGAALHAITAGTVWLGLPDRRPRQLRAGDVVFLPAGTEHGLSGEPGVRTGACDRVEAARARAMGDVLRLGSRPASAKLVTLHYEQDPEVRTPILGALGDVVHIETLAHPHVDDFVRLLVRELSHPQFGTTAVLNSLIDLLLIQVIRARLDARAEERAGWLRGLLDPPVRDALTKIHQEPSRPWTTATLAAAISVSRATLSRRFPAATGQTPGEYLTRWRMDLAALRLRDTDQTVESIAAAVGYTSAHAFSRAFRRHRGLAPGAYRSRSRRA</sequence>
<evidence type="ECO:0000256" key="2">
    <source>
        <dbReference type="ARBA" id="ARBA00023125"/>
    </source>
</evidence>
<dbReference type="PRINTS" id="PR00032">
    <property type="entry name" value="HTHARAC"/>
</dbReference>
<dbReference type="InterPro" id="IPR014710">
    <property type="entry name" value="RmlC-like_jellyroll"/>
</dbReference>
<evidence type="ECO:0000256" key="3">
    <source>
        <dbReference type="ARBA" id="ARBA00023159"/>
    </source>
</evidence>
<dbReference type="PROSITE" id="PS00041">
    <property type="entry name" value="HTH_ARAC_FAMILY_1"/>
    <property type="match status" value="1"/>
</dbReference>
<dbReference type="InterPro" id="IPR032783">
    <property type="entry name" value="AraC_lig"/>
</dbReference>
<dbReference type="SMART" id="SM00342">
    <property type="entry name" value="HTH_ARAC"/>
    <property type="match status" value="1"/>
</dbReference>
<feature type="domain" description="HTH araC/xylS-type" evidence="5">
    <location>
        <begin position="203"/>
        <end position="301"/>
    </location>
</feature>
<evidence type="ECO:0000256" key="1">
    <source>
        <dbReference type="ARBA" id="ARBA00023015"/>
    </source>
</evidence>
<dbReference type="AlphaFoldDB" id="A0A3M8UA94"/>
<organism evidence="6 7">
    <name type="scientific">Streptomyces botrytidirepellens</name>
    <dbReference type="NCBI Taxonomy" id="2486417"/>
    <lineage>
        <taxon>Bacteria</taxon>
        <taxon>Bacillati</taxon>
        <taxon>Actinomycetota</taxon>
        <taxon>Actinomycetes</taxon>
        <taxon>Kitasatosporales</taxon>
        <taxon>Streptomycetaceae</taxon>
        <taxon>Streptomyces</taxon>
    </lineage>
</organism>
<dbReference type="Gene3D" id="2.60.120.10">
    <property type="entry name" value="Jelly Rolls"/>
    <property type="match status" value="1"/>
</dbReference>
<keyword evidence="3" id="KW-0010">Activator</keyword>
<name>A0A3M8UA94_9ACTN</name>
<proteinExistence type="predicted"/>
<dbReference type="Pfam" id="PF12833">
    <property type="entry name" value="HTH_18"/>
    <property type="match status" value="1"/>
</dbReference>
<comment type="caution">
    <text evidence="6">The sequence shown here is derived from an EMBL/GenBank/DDBJ whole genome shotgun (WGS) entry which is preliminary data.</text>
</comment>
<gene>
    <name evidence="6" type="ORF">EEJ42_35100</name>
</gene>
<dbReference type="PROSITE" id="PS01124">
    <property type="entry name" value="HTH_ARAC_FAMILY_2"/>
    <property type="match status" value="1"/>
</dbReference>
<dbReference type="GO" id="GO:0043565">
    <property type="term" value="F:sequence-specific DNA binding"/>
    <property type="evidence" value="ECO:0007669"/>
    <property type="project" value="InterPro"/>
</dbReference>
<evidence type="ECO:0000313" key="7">
    <source>
        <dbReference type="Proteomes" id="UP000275401"/>
    </source>
</evidence>
<dbReference type="Pfam" id="PF12852">
    <property type="entry name" value="Cupin_6"/>
    <property type="match status" value="1"/>
</dbReference>
<dbReference type="RefSeq" id="WP_123106261.1">
    <property type="nucleotide sequence ID" value="NZ_RIBZ01000665.1"/>
</dbReference>
<dbReference type="InterPro" id="IPR018060">
    <property type="entry name" value="HTH_AraC"/>
</dbReference>
<dbReference type="EMBL" id="RIBZ01000665">
    <property type="protein sequence ID" value="RNG02448.1"/>
    <property type="molecule type" value="Genomic_DNA"/>
</dbReference>
<reference evidence="6 7" key="1">
    <citation type="submission" date="2018-11" db="EMBL/GenBank/DDBJ databases">
        <title>The Potential of Streptomyces as Biocontrol Agents against the Tomato grey mould, Botrytis cinerea (Gray mold) Frontiers in Microbiology.</title>
        <authorList>
            <person name="Li D."/>
        </authorList>
    </citation>
    <scope>NUCLEOTIDE SEQUENCE [LARGE SCALE GENOMIC DNA]</scope>
    <source>
        <strain evidence="6 7">NEAU-LD23</strain>
    </source>
</reference>
<dbReference type="InterPro" id="IPR037923">
    <property type="entry name" value="HTH-like"/>
</dbReference>
<keyword evidence="4" id="KW-0804">Transcription</keyword>
<protein>
    <submittedName>
        <fullName evidence="6">AraC family transcriptional regulator</fullName>
    </submittedName>
</protein>
<keyword evidence="2" id="KW-0238">DNA-binding</keyword>
<dbReference type="Gene3D" id="1.10.10.60">
    <property type="entry name" value="Homeodomain-like"/>
    <property type="match status" value="2"/>
</dbReference>
<dbReference type="InterPro" id="IPR009057">
    <property type="entry name" value="Homeodomain-like_sf"/>
</dbReference>
<dbReference type="PANTHER" id="PTHR46796:SF7">
    <property type="entry name" value="ARAC FAMILY TRANSCRIPTIONAL REGULATOR"/>
    <property type="match status" value="1"/>
</dbReference>